<accession>A0A6I4NYQ2</accession>
<gene>
    <name evidence="3" type="ORF">GB864_12870</name>
</gene>
<dbReference type="InterPro" id="IPR010330">
    <property type="entry name" value="CoiA_nuc"/>
</dbReference>
<name>A0A6I4NYQ2_9MICO</name>
<dbReference type="EMBL" id="WSTA01000060">
    <property type="protein sequence ID" value="MWB99436.1"/>
    <property type="molecule type" value="Genomic_DNA"/>
</dbReference>
<dbReference type="Proteomes" id="UP000438182">
    <property type="component" value="Unassembled WGS sequence"/>
</dbReference>
<comment type="caution">
    <text evidence="3">The sequence shown here is derived from an EMBL/GenBank/DDBJ whole genome shotgun (WGS) entry which is preliminary data.</text>
</comment>
<evidence type="ECO:0000313" key="3">
    <source>
        <dbReference type="EMBL" id="MWB99436.1"/>
    </source>
</evidence>
<evidence type="ECO:0000256" key="1">
    <source>
        <dbReference type="SAM" id="MobiDB-lite"/>
    </source>
</evidence>
<dbReference type="RefSeq" id="WP_160425672.1">
    <property type="nucleotide sequence ID" value="NZ_WSTA01000060.1"/>
</dbReference>
<feature type="domain" description="Competence protein CoiA nuclease-like" evidence="2">
    <location>
        <begin position="90"/>
        <end position="171"/>
    </location>
</feature>
<feature type="region of interest" description="Disordered" evidence="1">
    <location>
        <begin position="447"/>
        <end position="467"/>
    </location>
</feature>
<evidence type="ECO:0000259" key="2">
    <source>
        <dbReference type="Pfam" id="PF06054"/>
    </source>
</evidence>
<evidence type="ECO:0000313" key="4">
    <source>
        <dbReference type="Proteomes" id="UP000438182"/>
    </source>
</evidence>
<proteinExistence type="predicted"/>
<keyword evidence="4" id="KW-1185">Reference proteome</keyword>
<protein>
    <recommendedName>
        <fullName evidence="2">Competence protein CoiA nuclease-like domain-containing protein</fullName>
    </recommendedName>
</protein>
<dbReference type="Pfam" id="PF06054">
    <property type="entry name" value="CoiA_nuc"/>
    <property type="match status" value="1"/>
</dbReference>
<reference evidence="3 4" key="1">
    <citation type="submission" date="2019-12" db="EMBL/GenBank/DDBJ databases">
        <authorList>
            <person name="Kim Y.S."/>
        </authorList>
    </citation>
    <scope>NUCLEOTIDE SEQUENCE [LARGE SCALE GENOMIC DNA]</scope>
    <source>
        <strain evidence="3 4">MMS17-SY077</strain>
    </source>
</reference>
<dbReference type="AlphaFoldDB" id="A0A6I4NYQ2"/>
<sequence length="467" mass="52614">MRTHGASRLADFIGASDPRVVYAREIATDAVVHMPDGAAEQFRERARTGELICVVPGCSSPRLKAMNRGARRDGFAHHHAVDKHAPMGVHHLQAQLMLARWLREKYPDAEVELEATTEDGRRRADVMLISPTGRRAAFEVQYAALTPRQWQARHDDYVRDGILDIWLWGHVPPHLRRVRGADETVAPTPVMQTLAEQGHPLLWINPDAEQLGVAVRQAWSPDAEHYLSLRVREQANLVVLPLDVCRLDGALGFTCRFIDQVRRAEQLAHALEAAAAAREQKRIFDEAESARNVIGFLKRVAAKAAARLEPWRAQPERAAVLAAYGGDWPTFLNVQVDGYSERAGGRIQIQMPWEPEHWEGLLYARFIHEKPSGTRVTLKAMAQTLEAADSDVRYAYEAVQSWSRELVAHRVLRREAFERAGGEQGIRYVVGDLEQVAKNPRYRRGLSDSFGRHRRESSSALSMPDDL</sequence>
<organism evidence="3 4">
    <name type="scientific">Agromyces seonyuensis</name>
    <dbReference type="NCBI Taxonomy" id="2662446"/>
    <lineage>
        <taxon>Bacteria</taxon>
        <taxon>Bacillati</taxon>
        <taxon>Actinomycetota</taxon>
        <taxon>Actinomycetes</taxon>
        <taxon>Micrococcales</taxon>
        <taxon>Microbacteriaceae</taxon>
        <taxon>Agromyces</taxon>
    </lineage>
</organism>